<feature type="non-terminal residue" evidence="2">
    <location>
        <position position="1"/>
    </location>
</feature>
<name>A0A381ZYH3_9ZZZZ</name>
<dbReference type="NCBIfam" id="TIGR04183">
    <property type="entry name" value="Por_Secre_tail"/>
    <property type="match status" value="1"/>
</dbReference>
<dbReference type="AlphaFoldDB" id="A0A381ZYH3"/>
<accession>A0A381ZYH3</accession>
<evidence type="ECO:0000259" key="1">
    <source>
        <dbReference type="Pfam" id="PF18962"/>
    </source>
</evidence>
<dbReference type="InterPro" id="IPR026444">
    <property type="entry name" value="Secre_tail"/>
</dbReference>
<evidence type="ECO:0000313" key="2">
    <source>
        <dbReference type="EMBL" id="SVA94355.1"/>
    </source>
</evidence>
<protein>
    <recommendedName>
        <fullName evidence="1">Secretion system C-terminal sorting domain-containing protein</fullName>
    </recommendedName>
</protein>
<organism evidence="2">
    <name type="scientific">marine metagenome</name>
    <dbReference type="NCBI Taxonomy" id="408172"/>
    <lineage>
        <taxon>unclassified sequences</taxon>
        <taxon>metagenomes</taxon>
        <taxon>ecological metagenomes</taxon>
    </lineage>
</organism>
<dbReference type="Gene3D" id="2.60.40.4070">
    <property type="match status" value="1"/>
</dbReference>
<sequence>WNEYTTPAYGGGSYGGVPMYSYDFFGVGENSNFSGIQHINEGCVNLNTSQGEVCDPPDLWNGNAQMVDGSDGSVRLLAAYTSWAAAENYSKYMIRSINVTNGYVSVDAPEFWQQDTLDQDDQGNCLWYECTGYTGRPDFHVNNDGIGYMGMTSWAFDSDTEPPYLHTIFFKKTEDYGETWSSEGGHKNSGYHYLPDEEIIELSDSLYTLWSLNPDEYPDKPWYPWAQCTDDDGSTYTCGDTINYSDDSSNFFYTPGYFLHYSYDMMTDNDGGLHFVVMNYPWVCKDIDGGCEDNDGDGLADSIYWENRFGGAGMMHFYNANPIEQPDNWTANLIHDFSDTFWADWPAAGNMVLGSDPIYYFYPNIRPSYEDGSQVLWYGASNMSAASYNADSTLYEPRDIDLFMAKSVDNGRTWWGTCVDEDDGSTYVCNEPENITNTISQLEVGMHLANIGTDYDMGVFCQVPNFDVETYPPAAGYEDYMNYVYIGRYENDLESLSTDHSGESDVIPAQFVLQQNYPNPFNPVTKISYSIDRTSNVSLKLYDVRGGLVETLMSNRVQPGSHDYILDASHLSSGVYFYTMTVNDLSETKKLILMK</sequence>
<proteinExistence type="predicted"/>
<dbReference type="Pfam" id="PF18962">
    <property type="entry name" value="Por_Secre_tail"/>
    <property type="match status" value="1"/>
</dbReference>
<reference evidence="2" key="1">
    <citation type="submission" date="2018-05" db="EMBL/GenBank/DDBJ databases">
        <authorList>
            <person name="Lanie J.A."/>
            <person name="Ng W.-L."/>
            <person name="Kazmierczak K.M."/>
            <person name="Andrzejewski T.M."/>
            <person name="Davidsen T.M."/>
            <person name="Wayne K.J."/>
            <person name="Tettelin H."/>
            <person name="Glass J.I."/>
            <person name="Rusch D."/>
            <person name="Podicherti R."/>
            <person name="Tsui H.-C.T."/>
            <person name="Winkler M.E."/>
        </authorList>
    </citation>
    <scope>NUCLEOTIDE SEQUENCE</scope>
</reference>
<feature type="domain" description="Secretion system C-terminal sorting" evidence="1">
    <location>
        <begin position="517"/>
        <end position="592"/>
    </location>
</feature>
<dbReference type="EMBL" id="UINC01023189">
    <property type="protein sequence ID" value="SVA94355.1"/>
    <property type="molecule type" value="Genomic_DNA"/>
</dbReference>
<gene>
    <name evidence="2" type="ORF">METZ01_LOCUS147209</name>
</gene>